<dbReference type="PANTHER" id="PTHR30203:SF33">
    <property type="entry name" value="BLR4455 PROTEIN"/>
    <property type="match status" value="1"/>
</dbReference>
<proteinExistence type="inferred from homology"/>
<comment type="similarity">
    <text evidence="1 2">Belongs to the outer membrane factor (OMF) (TC 1.B.17) family.</text>
</comment>
<sequence>MKPLRYGMMLYALACAACSLEPVYQTPVMPVPVAYKGATELWQRAQPSDTLSRGDWWLRYDDPTLNQLISRLDAANIDLTIAVAHFEEANAYAEQAHAGLFPTITAGAYTTRNRQSDTRALRSSTQPDDYGDNALGMTLGYELDLWGRVRSLAKAGQAGAQAAAADMESIRLSLRAELADDYLALRILDNKAKLLADEVESYSNAVTLTQNRFLGEIDSALNVSRAKAQLATTQERLSENSAERALYEHAIATLIGESASTYSIAPVVMELHLPDIPLELPATILQRRPDIAAAERRLAEANAQIGVTKAAFYPTINLAATGGYESTYQPGLLSAPNLFWSIGPNALLTLFDAGRRTAVVAQAQAAFDAAGGQYRLTVLRAFQEVEDNLSLLNELYKESVALNDAVLETNHSLNLAMNLYRAGAVSYLDVVSAQTLAQQAEFDALNVQKRRLQASIGLIRALGGGWSSSQKNDSQNSASK</sequence>
<feature type="chain" id="PRO_5015373278" evidence="2">
    <location>
        <begin position="20"/>
        <end position="480"/>
    </location>
</feature>
<keyword evidence="2" id="KW-0564">Palmitate</keyword>
<keyword evidence="4" id="KW-1185">Reference proteome</keyword>
<dbReference type="Gene3D" id="1.20.1600.10">
    <property type="entry name" value="Outer membrane efflux proteins (OEP)"/>
    <property type="match status" value="1"/>
</dbReference>
<reference evidence="3 4" key="1">
    <citation type="submission" date="2018-02" db="EMBL/GenBank/DDBJ databases">
        <title>Solimicrobium silvestre gen. nov., sp. nov., isolated from alpine forest soil.</title>
        <authorList>
            <person name="Margesin R."/>
            <person name="Albuquerque L."/>
            <person name="Zhang D.-C."/>
            <person name="Froufe H.J.C."/>
            <person name="Severino R."/>
            <person name="Roxo I."/>
            <person name="Egas C."/>
            <person name="Da Costa M.S."/>
        </authorList>
    </citation>
    <scope>NUCLEOTIDE SEQUENCE [LARGE SCALE GENOMIC DNA]</scope>
    <source>
        <strain evidence="3 4">S20-91</strain>
    </source>
</reference>
<keyword evidence="2" id="KW-0812">Transmembrane</keyword>
<evidence type="ECO:0000313" key="4">
    <source>
        <dbReference type="Proteomes" id="UP000237839"/>
    </source>
</evidence>
<feature type="signal peptide" evidence="2">
    <location>
        <begin position="1"/>
        <end position="19"/>
    </location>
</feature>
<keyword evidence="2" id="KW-0732">Signal</keyword>
<accession>A0A2S9GZX2</accession>
<dbReference type="Pfam" id="PF02321">
    <property type="entry name" value="OEP"/>
    <property type="match status" value="2"/>
</dbReference>
<dbReference type="SUPFAM" id="SSF56954">
    <property type="entry name" value="Outer membrane efflux proteins (OEP)"/>
    <property type="match status" value="1"/>
</dbReference>
<dbReference type="InterPro" id="IPR010131">
    <property type="entry name" value="MdtP/NodT-like"/>
</dbReference>
<evidence type="ECO:0000256" key="2">
    <source>
        <dbReference type="RuleBase" id="RU362097"/>
    </source>
</evidence>
<name>A0A2S9GZX2_9BURK</name>
<evidence type="ECO:0000256" key="1">
    <source>
        <dbReference type="ARBA" id="ARBA00007613"/>
    </source>
</evidence>
<dbReference type="NCBIfam" id="TIGR01845">
    <property type="entry name" value="outer_NodT"/>
    <property type="match status" value="1"/>
</dbReference>
<protein>
    <submittedName>
        <fullName evidence="3">Efflux transporter, outer membrane factor (OMF) lipoprotein, NodT family</fullName>
    </submittedName>
</protein>
<dbReference type="EMBL" id="PUGF01000008">
    <property type="protein sequence ID" value="PRC93250.1"/>
    <property type="molecule type" value="Genomic_DNA"/>
</dbReference>
<dbReference type="Proteomes" id="UP000237839">
    <property type="component" value="Unassembled WGS sequence"/>
</dbReference>
<comment type="caution">
    <text evidence="3">The sequence shown here is derived from an EMBL/GenBank/DDBJ whole genome shotgun (WGS) entry which is preliminary data.</text>
</comment>
<gene>
    <name evidence="3" type="ORF">S2091_1988</name>
</gene>
<dbReference type="RefSeq" id="WP_105531648.1">
    <property type="nucleotide sequence ID" value="NZ_PUGF01000008.1"/>
</dbReference>
<evidence type="ECO:0000313" key="3">
    <source>
        <dbReference type="EMBL" id="PRC93250.1"/>
    </source>
</evidence>
<dbReference type="PANTHER" id="PTHR30203">
    <property type="entry name" value="OUTER MEMBRANE CATION EFFLUX PROTEIN"/>
    <property type="match status" value="1"/>
</dbReference>
<dbReference type="GO" id="GO:0015562">
    <property type="term" value="F:efflux transmembrane transporter activity"/>
    <property type="evidence" value="ECO:0007669"/>
    <property type="project" value="InterPro"/>
</dbReference>
<dbReference type="AlphaFoldDB" id="A0A2S9GZX2"/>
<dbReference type="Gene3D" id="2.20.200.10">
    <property type="entry name" value="Outer membrane efflux proteins (OEP)"/>
    <property type="match status" value="1"/>
</dbReference>
<dbReference type="InterPro" id="IPR003423">
    <property type="entry name" value="OMP_efflux"/>
</dbReference>
<dbReference type="GO" id="GO:0005886">
    <property type="term" value="C:plasma membrane"/>
    <property type="evidence" value="ECO:0007669"/>
    <property type="project" value="UniProtKB-SubCell"/>
</dbReference>
<keyword evidence="2" id="KW-0472">Membrane</keyword>
<keyword evidence="2" id="KW-1134">Transmembrane beta strand</keyword>
<comment type="subcellular location">
    <subcellularLocation>
        <location evidence="2">Cell membrane</location>
        <topology evidence="2">Lipid-anchor</topology>
    </subcellularLocation>
</comment>
<organism evidence="3 4">
    <name type="scientific">Solimicrobium silvestre</name>
    <dbReference type="NCBI Taxonomy" id="2099400"/>
    <lineage>
        <taxon>Bacteria</taxon>
        <taxon>Pseudomonadati</taxon>
        <taxon>Pseudomonadota</taxon>
        <taxon>Betaproteobacteria</taxon>
        <taxon>Burkholderiales</taxon>
        <taxon>Oxalobacteraceae</taxon>
        <taxon>Solimicrobium</taxon>
    </lineage>
</organism>
<keyword evidence="2 3" id="KW-0449">Lipoprotein</keyword>
<dbReference type="OrthoDB" id="9770517at2"/>